<dbReference type="Pfam" id="PF00196">
    <property type="entry name" value="GerE"/>
    <property type="match status" value="1"/>
</dbReference>
<feature type="domain" description="Response regulatory" evidence="5">
    <location>
        <begin position="3"/>
        <end position="119"/>
    </location>
</feature>
<keyword evidence="7" id="KW-1185">Reference proteome</keyword>
<dbReference type="PROSITE" id="PS50110">
    <property type="entry name" value="RESPONSE_REGULATORY"/>
    <property type="match status" value="1"/>
</dbReference>
<dbReference type="SUPFAM" id="SSF46894">
    <property type="entry name" value="C-terminal effector domain of the bipartite response regulators"/>
    <property type="match status" value="1"/>
</dbReference>
<dbReference type="PANTHER" id="PTHR43214:SF43">
    <property type="entry name" value="TWO-COMPONENT RESPONSE REGULATOR"/>
    <property type="match status" value="1"/>
</dbReference>
<dbReference type="PANTHER" id="PTHR43214">
    <property type="entry name" value="TWO-COMPONENT RESPONSE REGULATOR"/>
    <property type="match status" value="1"/>
</dbReference>
<proteinExistence type="predicted"/>
<keyword evidence="1 3" id="KW-0597">Phosphoprotein</keyword>
<dbReference type="Gene3D" id="3.40.50.2300">
    <property type="match status" value="1"/>
</dbReference>
<evidence type="ECO:0000259" key="5">
    <source>
        <dbReference type="PROSITE" id="PS50110"/>
    </source>
</evidence>
<evidence type="ECO:0000256" key="2">
    <source>
        <dbReference type="ARBA" id="ARBA00023125"/>
    </source>
</evidence>
<dbReference type="Pfam" id="PF00072">
    <property type="entry name" value="Response_reg"/>
    <property type="match status" value="1"/>
</dbReference>
<name>A0ABP8FKP3_9BACT</name>
<sequence length="211" mass="23589">MRNMAVIEDNTGIRKTLSDFFGAEPGFSILFSCNSFEEFRDRWSDERLDIVLCDIGLPGKSGIEAAWYIKDRSPHTQVMMLTVFEEKEKIFQSLCAGASGYLLKSAPLADIRSGIIDILDGGAAMSPKIAKQVIGFFSRSPRMTGNAEAASKLTSREIEILSFLEAGCPNREIAEKMFVSVDTVKYHIKNIYLKLHVGSRAELIARYRNHL</sequence>
<dbReference type="InterPro" id="IPR016032">
    <property type="entry name" value="Sig_transdc_resp-reg_C-effctor"/>
</dbReference>
<dbReference type="InterPro" id="IPR058245">
    <property type="entry name" value="NreC/VraR/RcsB-like_REC"/>
</dbReference>
<accession>A0ABP8FKP3</accession>
<dbReference type="SUPFAM" id="SSF52172">
    <property type="entry name" value="CheY-like"/>
    <property type="match status" value="1"/>
</dbReference>
<dbReference type="InterPro" id="IPR001789">
    <property type="entry name" value="Sig_transdc_resp-reg_receiver"/>
</dbReference>
<dbReference type="SMART" id="SM00448">
    <property type="entry name" value="REC"/>
    <property type="match status" value="1"/>
</dbReference>
<dbReference type="PROSITE" id="PS50043">
    <property type="entry name" value="HTH_LUXR_2"/>
    <property type="match status" value="1"/>
</dbReference>
<dbReference type="RefSeq" id="WP_344976946.1">
    <property type="nucleotide sequence ID" value="NZ_BAABFN010000002.1"/>
</dbReference>
<dbReference type="Proteomes" id="UP001501207">
    <property type="component" value="Unassembled WGS sequence"/>
</dbReference>
<dbReference type="PROSITE" id="PS00622">
    <property type="entry name" value="HTH_LUXR_1"/>
    <property type="match status" value="1"/>
</dbReference>
<dbReference type="InterPro" id="IPR011006">
    <property type="entry name" value="CheY-like_superfamily"/>
</dbReference>
<feature type="modified residue" description="4-aspartylphosphate" evidence="3">
    <location>
        <position position="54"/>
    </location>
</feature>
<evidence type="ECO:0000313" key="7">
    <source>
        <dbReference type="Proteomes" id="UP001501207"/>
    </source>
</evidence>
<dbReference type="CDD" id="cd17535">
    <property type="entry name" value="REC_NarL-like"/>
    <property type="match status" value="1"/>
</dbReference>
<dbReference type="InterPro" id="IPR000792">
    <property type="entry name" value="Tscrpt_reg_LuxR_C"/>
</dbReference>
<evidence type="ECO:0000313" key="6">
    <source>
        <dbReference type="EMBL" id="GAA4306058.1"/>
    </source>
</evidence>
<dbReference type="EMBL" id="BAABFN010000002">
    <property type="protein sequence ID" value="GAA4306058.1"/>
    <property type="molecule type" value="Genomic_DNA"/>
</dbReference>
<evidence type="ECO:0000259" key="4">
    <source>
        <dbReference type="PROSITE" id="PS50043"/>
    </source>
</evidence>
<protein>
    <submittedName>
        <fullName evidence="6">Response regulator transcription factor</fullName>
    </submittedName>
</protein>
<dbReference type="PRINTS" id="PR00038">
    <property type="entry name" value="HTHLUXR"/>
</dbReference>
<dbReference type="InterPro" id="IPR039420">
    <property type="entry name" value="WalR-like"/>
</dbReference>
<comment type="caution">
    <text evidence="6">The sequence shown here is derived from an EMBL/GenBank/DDBJ whole genome shotgun (WGS) entry which is preliminary data.</text>
</comment>
<keyword evidence="2" id="KW-0238">DNA-binding</keyword>
<organism evidence="6 7">
    <name type="scientific">Compostibacter hankyongensis</name>
    <dbReference type="NCBI Taxonomy" id="1007089"/>
    <lineage>
        <taxon>Bacteria</taxon>
        <taxon>Pseudomonadati</taxon>
        <taxon>Bacteroidota</taxon>
        <taxon>Chitinophagia</taxon>
        <taxon>Chitinophagales</taxon>
        <taxon>Chitinophagaceae</taxon>
        <taxon>Compostibacter</taxon>
    </lineage>
</organism>
<dbReference type="SMART" id="SM00421">
    <property type="entry name" value="HTH_LUXR"/>
    <property type="match status" value="1"/>
</dbReference>
<reference evidence="7" key="1">
    <citation type="journal article" date="2019" name="Int. J. Syst. Evol. Microbiol.">
        <title>The Global Catalogue of Microorganisms (GCM) 10K type strain sequencing project: providing services to taxonomists for standard genome sequencing and annotation.</title>
        <authorList>
            <consortium name="The Broad Institute Genomics Platform"/>
            <consortium name="The Broad Institute Genome Sequencing Center for Infectious Disease"/>
            <person name="Wu L."/>
            <person name="Ma J."/>
        </authorList>
    </citation>
    <scope>NUCLEOTIDE SEQUENCE [LARGE SCALE GENOMIC DNA]</scope>
    <source>
        <strain evidence="7">JCM 17664</strain>
    </source>
</reference>
<evidence type="ECO:0000256" key="1">
    <source>
        <dbReference type="ARBA" id="ARBA00022553"/>
    </source>
</evidence>
<evidence type="ECO:0000256" key="3">
    <source>
        <dbReference type="PROSITE-ProRule" id="PRU00169"/>
    </source>
</evidence>
<feature type="domain" description="HTH luxR-type" evidence="4">
    <location>
        <begin position="146"/>
        <end position="211"/>
    </location>
</feature>
<dbReference type="CDD" id="cd06170">
    <property type="entry name" value="LuxR_C_like"/>
    <property type="match status" value="1"/>
</dbReference>
<gene>
    <name evidence="6" type="ORF">GCM10023143_11740</name>
</gene>